<dbReference type="OrthoDB" id="9809066at2"/>
<gene>
    <name evidence="2" type="ORF">CX676_06680</name>
</gene>
<dbReference type="Proteomes" id="UP000234530">
    <property type="component" value="Chromosome"/>
</dbReference>
<evidence type="ECO:0000313" key="3">
    <source>
        <dbReference type="Proteomes" id="UP000234530"/>
    </source>
</evidence>
<keyword evidence="1" id="KW-0732">Signal</keyword>
<accession>A0A2H5EX52</accession>
<reference evidence="2 3" key="1">
    <citation type="journal article" date="2013" name="Antonie Van Leeuwenhoek">
        <title>Paracoccus zhejiangensis sp. nov., isolated from activated sludge in wastewater-treatment system.</title>
        <authorList>
            <person name="Wu Z.G."/>
            <person name="Zhang D.F."/>
            <person name="Liu Y.L."/>
            <person name="Wang F."/>
            <person name="Jiang X."/>
            <person name="Li C."/>
            <person name="Li S.P."/>
            <person name="Hong Q."/>
            <person name="Li W.J."/>
        </authorList>
    </citation>
    <scope>NUCLEOTIDE SEQUENCE [LARGE SCALE GENOMIC DNA]</scope>
    <source>
        <strain evidence="2 3">J6</strain>
    </source>
</reference>
<keyword evidence="3" id="KW-1185">Reference proteome</keyword>
<proteinExistence type="predicted"/>
<dbReference type="KEGG" id="pzh:CX676_06680"/>
<dbReference type="EMBL" id="CP025430">
    <property type="protein sequence ID" value="AUH63881.1"/>
    <property type="molecule type" value="Genomic_DNA"/>
</dbReference>
<evidence type="ECO:0008006" key="4">
    <source>
        <dbReference type="Google" id="ProtNLM"/>
    </source>
</evidence>
<sequence>MSTCIHLSRLAGLALLAAPAAFAQDVSDLAKDLSNPVASLISVPYQLNYDSGIGPDGNGTRTTMNVQPVVPISLGEDWNLISRTIIPFVHVSDIVPGESRSGMGDLVQSFFFSPKAPTEGGLIWGAGPVFLLPTATDDLGADQFAAGVTGVVLKQSGPWSYGALANHLWDVGGGSDATDISATFFQPFVSYSTPDAMTISFNAEATYDWVQNEGSLPLNLVATKVVKVGPNLLSVGGGIRYWADAPENGPDGWGARAVVTFLFPR</sequence>
<protein>
    <recommendedName>
        <fullName evidence="4">Transporter</fullName>
    </recommendedName>
</protein>
<organism evidence="2 3">
    <name type="scientific">Paracoccus zhejiangensis</name>
    <dbReference type="NCBI Taxonomy" id="1077935"/>
    <lineage>
        <taxon>Bacteria</taxon>
        <taxon>Pseudomonadati</taxon>
        <taxon>Pseudomonadota</taxon>
        <taxon>Alphaproteobacteria</taxon>
        <taxon>Rhodobacterales</taxon>
        <taxon>Paracoccaceae</taxon>
        <taxon>Paracoccus</taxon>
    </lineage>
</organism>
<feature type="signal peptide" evidence="1">
    <location>
        <begin position="1"/>
        <end position="23"/>
    </location>
</feature>
<feature type="chain" id="PRO_5014132930" description="Transporter" evidence="1">
    <location>
        <begin position="24"/>
        <end position="265"/>
    </location>
</feature>
<dbReference type="RefSeq" id="WP_101751922.1">
    <property type="nucleotide sequence ID" value="NZ_CP025430.1"/>
</dbReference>
<evidence type="ECO:0000256" key="1">
    <source>
        <dbReference type="SAM" id="SignalP"/>
    </source>
</evidence>
<dbReference type="AlphaFoldDB" id="A0A2H5EX52"/>
<evidence type="ECO:0000313" key="2">
    <source>
        <dbReference type="EMBL" id="AUH63881.1"/>
    </source>
</evidence>
<name>A0A2H5EX52_9RHOB</name>